<dbReference type="AlphaFoldDB" id="A0A841L9L9"/>
<gene>
    <name evidence="5" type="ORF">FHS79_003548</name>
</gene>
<protein>
    <submittedName>
        <fullName evidence="5">ABC-2 type transport system ATP-binding protein</fullName>
    </submittedName>
</protein>
<comment type="caution">
    <text evidence="5">The sequence shown here is derived from an EMBL/GenBank/DDBJ whole genome shotgun (WGS) entry which is preliminary data.</text>
</comment>
<evidence type="ECO:0000256" key="2">
    <source>
        <dbReference type="ARBA" id="ARBA00022741"/>
    </source>
</evidence>
<feature type="domain" description="ABC transporter" evidence="4">
    <location>
        <begin position="4"/>
        <end position="233"/>
    </location>
</feature>
<dbReference type="CDD" id="cd03230">
    <property type="entry name" value="ABC_DR_subfamily_A"/>
    <property type="match status" value="1"/>
</dbReference>
<dbReference type="GO" id="GO:0005524">
    <property type="term" value="F:ATP binding"/>
    <property type="evidence" value="ECO:0007669"/>
    <property type="project" value="UniProtKB-KW"/>
</dbReference>
<dbReference type="SMART" id="SM00382">
    <property type="entry name" value="AAA"/>
    <property type="match status" value="1"/>
</dbReference>
<dbReference type="Pfam" id="PF00005">
    <property type="entry name" value="ABC_tran"/>
    <property type="match status" value="1"/>
</dbReference>
<dbReference type="InterPro" id="IPR051782">
    <property type="entry name" value="ABC_Transporter_VariousFunc"/>
</dbReference>
<dbReference type="EMBL" id="JACIIV010000043">
    <property type="protein sequence ID" value="MBB6229347.1"/>
    <property type="molecule type" value="Genomic_DNA"/>
</dbReference>
<organism evidence="5 6">
    <name type="scientific">Polymorphobacter multimanifer</name>
    <dbReference type="NCBI Taxonomy" id="1070431"/>
    <lineage>
        <taxon>Bacteria</taxon>
        <taxon>Pseudomonadati</taxon>
        <taxon>Pseudomonadota</taxon>
        <taxon>Alphaproteobacteria</taxon>
        <taxon>Sphingomonadales</taxon>
        <taxon>Sphingosinicellaceae</taxon>
        <taxon>Polymorphobacter</taxon>
    </lineage>
</organism>
<dbReference type="GO" id="GO:0016887">
    <property type="term" value="F:ATP hydrolysis activity"/>
    <property type="evidence" value="ECO:0007669"/>
    <property type="project" value="InterPro"/>
</dbReference>
<sequence length="238" mass="25670">MILLEARNVTKRFGPHIALKNLNLTVSQGEIVCLLGANGAGKSTMVNLFLGFLKPDEGTIVIAGRPVSDDLRAARARVAYIPDQVNLFPLLSGVENLTYFAELAGRRLTVGEATVLLVEAGLNGEDATKRMGDYSKGMRQKVGIAIALAKQADALLLDEPLSGLDPLAANDFGAHIRLLRDAGKAVLMVTHDVFRAREIADRIGIMKAGQLVETVDARAVESNALDRLYADHMRGELR</sequence>
<dbReference type="Gene3D" id="3.40.50.300">
    <property type="entry name" value="P-loop containing nucleotide triphosphate hydrolases"/>
    <property type="match status" value="1"/>
</dbReference>
<dbReference type="RefSeq" id="WP_207792437.1">
    <property type="nucleotide sequence ID" value="NZ_JACIIV010000043.1"/>
</dbReference>
<reference evidence="5 6" key="1">
    <citation type="submission" date="2020-08" db="EMBL/GenBank/DDBJ databases">
        <title>Genomic Encyclopedia of Type Strains, Phase IV (KMG-IV): sequencing the most valuable type-strain genomes for metagenomic binning, comparative biology and taxonomic classification.</title>
        <authorList>
            <person name="Goeker M."/>
        </authorList>
    </citation>
    <scope>NUCLEOTIDE SEQUENCE [LARGE SCALE GENOMIC DNA]</scope>
    <source>
        <strain evidence="5 6">DSM 102189</strain>
    </source>
</reference>
<accession>A0A841L9L9</accession>
<evidence type="ECO:0000256" key="1">
    <source>
        <dbReference type="ARBA" id="ARBA00022448"/>
    </source>
</evidence>
<keyword evidence="6" id="KW-1185">Reference proteome</keyword>
<keyword evidence="2" id="KW-0547">Nucleotide-binding</keyword>
<dbReference type="PANTHER" id="PTHR42939:SF1">
    <property type="entry name" value="ABC TRANSPORTER ATP-BINDING PROTEIN ALBC-RELATED"/>
    <property type="match status" value="1"/>
</dbReference>
<name>A0A841L9L9_9SPHN</name>
<proteinExistence type="predicted"/>
<evidence type="ECO:0000313" key="5">
    <source>
        <dbReference type="EMBL" id="MBB6229347.1"/>
    </source>
</evidence>
<dbReference type="PANTHER" id="PTHR42939">
    <property type="entry name" value="ABC TRANSPORTER ATP-BINDING PROTEIN ALBC-RELATED"/>
    <property type="match status" value="1"/>
</dbReference>
<dbReference type="InterPro" id="IPR003439">
    <property type="entry name" value="ABC_transporter-like_ATP-bd"/>
</dbReference>
<dbReference type="PROSITE" id="PS00211">
    <property type="entry name" value="ABC_TRANSPORTER_1"/>
    <property type="match status" value="1"/>
</dbReference>
<dbReference type="InterPro" id="IPR003593">
    <property type="entry name" value="AAA+_ATPase"/>
</dbReference>
<dbReference type="PROSITE" id="PS50893">
    <property type="entry name" value="ABC_TRANSPORTER_2"/>
    <property type="match status" value="1"/>
</dbReference>
<evidence type="ECO:0000259" key="4">
    <source>
        <dbReference type="PROSITE" id="PS50893"/>
    </source>
</evidence>
<dbReference type="InterPro" id="IPR027417">
    <property type="entry name" value="P-loop_NTPase"/>
</dbReference>
<keyword evidence="3 5" id="KW-0067">ATP-binding</keyword>
<dbReference type="SUPFAM" id="SSF52540">
    <property type="entry name" value="P-loop containing nucleoside triphosphate hydrolases"/>
    <property type="match status" value="1"/>
</dbReference>
<keyword evidence="1" id="KW-0813">Transport</keyword>
<evidence type="ECO:0000313" key="6">
    <source>
        <dbReference type="Proteomes" id="UP000538147"/>
    </source>
</evidence>
<evidence type="ECO:0000256" key="3">
    <source>
        <dbReference type="ARBA" id="ARBA00022840"/>
    </source>
</evidence>
<dbReference type="Proteomes" id="UP000538147">
    <property type="component" value="Unassembled WGS sequence"/>
</dbReference>
<dbReference type="InterPro" id="IPR017871">
    <property type="entry name" value="ABC_transporter-like_CS"/>
</dbReference>